<dbReference type="RefSeq" id="WP_012348974.1">
    <property type="nucleotide sequence ID" value="NC_010524.1"/>
</dbReference>
<gene>
    <name evidence="6" type="ordered locus">Lcho_3975</name>
</gene>
<dbReference type="AlphaFoldDB" id="B1Y8G3"/>
<keyword evidence="3 4" id="KW-0413">Isomerase</keyword>
<evidence type="ECO:0000256" key="2">
    <source>
        <dbReference type="ARBA" id="ARBA00005866"/>
    </source>
</evidence>
<comment type="catalytic activity">
    <reaction evidence="1">
        <text>alpha-D-glucose 6-phosphate = beta-D-glucose 6-phosphate</text>
        <dbReference type="Rhea" id="RHEA:16249"/>
        <dbReference type="ChEBI" id="CHEBI:58225"/>
        <dbReference type="ChEBI" id="CHEBI:58247"/>
        <dbReference type="EC" id="5.1.3.15"/>
    </reaction>
</comment>
<dbReference type="KEGG" id="lch:Lcho_3975"/>
<dbReference type="InterPro" id="IPR025532">
    <property type="entry name" value="G6P_1-epimerase"/>
</dbReference>
<dbReference type="Proteomes" id="UP000001693">
    <property type="component" value="Chromosome"/>
</dbReference>
<evidence type="ECO:0000313" key="7">
    <source>
        <dbReference type="Proteomes" id="UP000001693"/>
    </source>
</evidence>
<dbReference type="InterPro" id="IPR014718">
    <property type="entry name" value="GH-type_carb-bd"/>
</dbReference>
<dbReference type="InterPro" id="IPR011013">
    <property type="entry name" value="Gal_mutarotase_sf_dom"/>
</dbReference>
<evidence type="ECO:0000256" key="1">
    <source>
        <dbReference type="ARBA" id="ARBA00001096"/>
    </source>
</evidence>
<dbReference type="GO" id="GO:0005737">
    <property type="term" value="C:cytoplasm"/>
    <property type="evidence" value="ECO:0007669"/>
    <property type="project" value="TreeGrafter"/>
</dbReference>
<dbReference type="CDD" id="cd09020">
    <property type="entry name" value="D-hex-6-P-epi_like"/>
    <property type="match status" value="1"/>
</dbReference>
<feature type="active site" evidence="5">
    <location>
        <position position="164"/>
    </location>
</feature>
<dbReference type="GO" id="GO:0047938">
    <property type="term" value="F:glucose-6-phosphate 1-epimerase activity"/>
    <property type="evidence" value="ECO:0007669"/>
    <property type="project" value="UniProtKB-UniRule"/>
</dbReference>
<protein>
    <recommendedName>
        <fullName evidence="4">Putative glucose-6-phosphate 1-epimerase</fullName>
        <ecNumber evidence="4">5.1.3.15</ecNumber>
    </recommendedName>
</protein>
<reference evidence="6 7" key="1">
    <citation type="submission" date="2008-03" db="EMBL/GenBank/DDBJ databases">
        <title>Complete sequence of Leptothrix cholodnii SP-6.</title>
        <authorList>
            <consortium name="US DOE Joint Genome Institute"/>
            <person name="Copeland A."/>
            <person name="Lucas S."/>
            <person name="Lapidus A."/>
            <person name="Glavina del Rio T."/>
            <person name="Dalin E."/>
            <person name="Tice H."/>
            <person name="Bruce D."/>
            <person name="Goodwin L."/>
            <person name="Pitluck S."/>
            <person name="Chertkov O."/>
            <person name="Brettin T."/>
            <person name="Detter J.C."/>
            <person name="Han C."/>
            <person name="Kuske C.R."/>
            <person name="Schmutz J."/>
            <person name="Larimer F."/>
            <person name="Land M."/>
            <person name="Hauser L."/>
            <person name="Kyrpides N."/>
            <person name="Lykidis A."/>
            <person name="Emerson D."/>
            <person name="Richardson P."/>
        </authorList>
    </citation>
    <scope>NUCLEOTIDE SEQUENCE [LARGE SCALE GENOMIC DNA]</scope>
    <source>
        <strain evidence="7">ATCC 51168 / LMG 8142 / SP-6</strain>
    </source>
</reference>
<evidence type="ECO:0000313" key="6">
    <source>
        <dbReference type="EMBL" id="ACB36229.1"/>
    </source>
</evidence>
<dbReference type="EC" id="5.1.3.15" evidence="4"/>
<evidence type="ECO:0000256" key="4">
    <source>
        <dbReference type="PIRNR" id="PIRNR016020"/>
    </source>
</evidence>
<evidence type="ECO:0000256" key="3">
    <source>
        <dbReference type="ARBA" id="ARBA00023235"/>
    </source>
</evidence>
<dbReference type="PANTHER" id="PTHR11122:SF13">
    <property type="entry name" value="GLUCOSE-6-PHOSPHATE 1-EPIMERASE"/>
    <property type="match status" value="1"/>
</dbReference>
<dbReference type="InterPro" id="IPR008183">
    <property type="entry name" value="Aldose_1/G6P_1-epimerase"/>
</dbReference>
<dbReference type="OrthoDB" id="9790727at2"/>
<dbReference type="GO" id="GO:0005975">
    <property type="term" value="P:carbohydrate metabolic process"/>
    <property type="evidence" value="ECO:0007669"/>
    <property type="project" value="InterPro"/>
</dbReference>
<dbReference type="GO" id="GO:0030246">
    <property type="term" value="F:carbohydrate binding"/>
    <property type="evidence" value="ECO:0007669"/>
    <property type="project" value="UniProtKB-UniRule"/>
</dbReference>
<feature type="active site" evidence="5">
    <location>
        <position position="265"/>
    </location>
</feature>
<dbReference type="Pfam" id="PF01263">
    <property type="entry name" value="Aldose_epim"/>
    <property type="match status" value="1"/>
</dbReference>
<dbReference type="Gene3D" id="2.70.98.10">
    <property type="match status" value="1"/>
</dbReference>
<dbReference type="PANTHER" id="PTHR11122">
    <property type="entry name" value="APOSPORY-ASSOCIATED PROTEIN C-RELATED"/>
    <property type="match status" value="1"/>
</dbReference>
<keyword evidence="7" id="KW-1185">Reference proteome</keyword>
<sequence length="291" mass="32024">MTETSPQPRAHQRTGPCQFEGQSAVHLRSPAGAQATVLLHGATLVSWQPAGDEEQLYLSPAAVLDGSAPVRGGVPVIFPQFNQQGPLPKHGFARDHAWTLQEATVRGEHAFAVLTLSDNEATRALWPHAFTLELTISIDSHRIDMELAVINNGEMPFEFQAALHTYLSTTDVRRAQLEGLIGQNYQDTVLDQPRQQWIDVVTIAQEIDRIYWQAPAELTLRDTGRRLAIVSRGFEDCVVWNPGPERSASLPDLPDDGWLTMLCVEAAQIGNPVRLAAGEEWSAIQSLVVAK</sequence>
<accession>B1Y8G3</accession>
<proteinExistence type="inferred from homology"/>
<organism evidence="6 7">
    <name type="scientific">Leptothrix cholodnii (strain ATCC 51168 / LMG 8142 / SP-6)</name>
    <name type="common">Leptothrix discophora (strain SP-6)</name>
    <dbReference type="NCBI Taxonomy" id="395495"/>
    <lineage>
        <taxon>Bacteria</taxon>
        <taxon>Pseudomonadati</taxon>
        <taxon>Pseudomonadota</taxon>
        <taxon>Betaproteobacteria</taxon>
        <taxon>Burkholderiales</taxon>
        <taxon>Sphaerotilaceae</taxon>
        <taxon>Leptothrix</taxon>
    </lineage>
</organism>
<dbReference type="STRING" id="395495.Lcho_3975"/>
<dbReference type="EMBL" id="CP001013">
    <property type="protein sequence ID" value="ACB36229.1"/>
    <property type="molecule type" value="Genomic_DNA"/>
</dbReference>
<dbReference type="SUPFAM" id="SSF74650">
    <property type="entry name" value="Galactose mutarotase-like"/>
    <property type="match status" value="1"/>
</dbReference>
<dbReference type="eggNOG" id="COG0676">
    <property type="taxonomic scope" value="Bacteria"/>
</dbReference>
<comment type="similarity">
    <text evidence="2 4">Belongs to the glucose-6-phosphate 1-epimerase family.</text>
</comment>
<evidence type="ECO:0000256" key="5">
    <source>
        <dbReference type="PIRSR" id="PIRSR016020-1"/>
    </source>
</evidence>
<dbReference type="HOGENOM" id="CLU_048345_2_0_4"/>
<dbReference type="PIRSF" id="PIRSF016020">
    <property type="entry name" value="PHexose_mutarotase"/>
    <property type="match status" value="1"/>
</dbReference>
<name>B1Y8G3_LEPCP</name>